<dbReference type="OrthoDB" id="2749024at2759"/>
<dbReference type="AlphaFoldDB" id="A0A371CHT9"/>
<evidence type="ECO:0000313" key="2">
    <source>
        <dbReference type="EMBL" id="RDX39857.1"/>
    </source>
</evidence>
<dbReference type="STRING" id="139420.A0A371CHT9"/>
<gene>
    <name evidence="2" type="ORF">OH76DRAFT_1367103</name>
</gene>
<keyword evidence="3" id="KW-1185">Reference proteome</keyword>
<dbReference type="Proteomes" id="UP000256964">
    <property type="component" value="Unassembled WGS sequence"/>
</dbReference>
<accession>A0A371CHT9</accession>
<dbReference type="EMBL" id="KZ857631">
    <property type="protein sequence ID" value="RDX39857.1"/>
    <property type="molecule type" value="Genomic_DNA"/>
</dbReference>
<reference evidence="2 3" key="1">
    <citation type="journal article" date="2018" name="Biotechnol. Biofuels">
        <title>Integrative visual omics of the white-rot fungus Polyporus brumalis exposes the biotechnological potential of its oxidative enzymes for delignifying raw plant biomass.</title>
        <authorList>
            <person name="Miyauchi S."/>
            <person name="Rancon A."/>
            <person name="Drula E."/>
            <person name="Hage H."/>
            <person name="Chaduli D."/>
            <person name="Favel A."/>
            <person name="Grisel S."/>
            <person name="Henrissat B."/>
            <person name="Herpoel-Gimbert I."/>
            <person name="Ruiz-Duenas F.J."/>
            <person name="Chevret D."/>
            <person name="Hainaut M."/>
            <person name="Lin J."/>
            <person name="Wang M."/>
            <person name="Pangilinan J."/>
            <person name="Lipzen A."/>
            <person name="Lesage-Meessen L."/>
            <person name="Navarro D."/>
            <person name="Riley R."/>
            <person name="Grigoriev I.V."/>
            <person name="Zhou S."/>
            <person name="Raouche S."/>
            <person name="Rosso M.N."/>
        </authorList>
    </citation>
    <scope>NUCLEOTIDE SEQUENCE [LARGE SCALE GENOMIC DNA]</scope>
    <source>
        <strain evidence="2 3">BRFM 1820</strain>
    </source>
</reference>
<sequence length="263" mass="30182">SDSDHASDSDDSDDDGIDLVLRKHGGRLKLKKQRPRVKRVTKQAIEDMMLNVCITNAYPDSPDKTNDFAQKSLIRSAKSVGDTDIAGRLKRDEKYWKRLATIPLQRIPNFRGKVKKITDALVKRTYGLKPGDALKVIWFQEGLRYIFPFDYEPYSSSIFVEALTDAFFAKPRSYGYRIVSHFGSSLPEAPHEKEIPAAMLALVATAIYASIDDYRNVRFEAGDFKSNLFIDIYRLNIATLSDYKNDQPRIYHDFMHGLFKEVW</sequence>
<dbReference type="Pfam" id="PF20149">
    <property type="entry name" value="DUF6532"/>
    <property type="match status" value="1"/>
</dbReference>
<protein>
    <recommendedName>
        <fullName evidence="1">DUF6532 domain-containing protein</fullName>
    </recommendedName>
</protein>
<feature type="non-terminal residue" evidence="2">
    <location>
        <position position="1"/>
    </location>
</feature>
<feature type="domain" description="DUF6532" evidence="1">
    <location>
        <begin position="44"/>
        <end position="242"/>
    </location>
</feature>
<proteinExistence type="predicted"/>
<evidence type="ECO:0000259" key="1">
    <source>
        <dbReference type="Pfam" id="PF20149"/>
    </source>
</evidence>
<dbReference type="InterPro" id="IPR045341">
    <property type="entry name" value="DUF6532"/>
</dbReference>
<name>A0A371CHT9_9APHY</name>
<organism evidence="2 3">
    <name type="scientific">Lentinus brumalis</name>
    <dbReference type="NCBI Taxonomy" id="2498619"/>
    <lineage>
        <taxon>Eukaryota</taxon>
        <taxon>Fungi</taxon>
        <taxon>Dikarya</taxon>
        <taxon>Basidiomycota</taxon>
        <taxon>Agaricomycotina</taxon>
        <taxon>Agaricomycetes</taxon>
        <taxon>Polyporales</taxon>
        <taxon>Polyporaceae</taxon>
        <taxon>Lentinus</taxon>
    </lineage>
</organism>
<evidence type="ECO:0000313" key="3">
    <source>
        <dbReference type="Proteomes" id="UP000256964"/>
    </source>
</evidence>